<dbReference type="SUPFAM" id="SSF51366">
    <property type="entry name" value="Ribulose-phoshate binding barrel"/>
    <property type="match status" value="1"/>
</dbReference>
<protein>
    <recommendedName>
        <fullName evidence="8">Tryptophan synthase alpha chain</fullName>
        <ecNumber evidence="8">4.2.1.20</ecNumber>
    </recommendedName>
</protein>
<sequence length="254" mass="28086">MLQELFKNTKEPLLNIYFTAGYPQLNSMPEILEGLVNSGVDMVEIGMPYSDPLSDGPTIQNSSSIAIKNGITTDMIFDQLSKCPSNISKIMMGYYNAVYLYGVEKFCEKCKDNGVSGVILPDLPIDIYLKEYKGIFEKYGISNIFLITPETTESRIRYIDECSTSFIYAVSSSSTTGKGTGIQSAEGYLRRLKGMNLTNPLMVGFNISTKEDFDFASTYTAGGIIGSAFIKHIAGSKNLTQDTETFINSIREKK</sequence>
<dbReference type="PANTHER" id="PTHR43406">
    <property type="entry name" value="TRYPTOPHAN SYNTHASE, ALPHA CHAIN"/>
    <property type="match status" value="1"/>
</dbReference>
<comment type="pathway">
    <text evidence="1 8">Amino-acid biosynthesis; L-tryptophan biosynthesis; L-tryptophan from chorismate: step 5/5.</text>
</comment>
<dbReference type="Proteomes" id="UP000249248">
    <property type="component" value="Unassembled WGS sequence"/>
</dbReference>
<dbReference type="OrthoDB" id="9804578at2"/>
<gene>
    <name evidence="8" type="primary">trpA</name>
    <name evidence="10" type="ORF">DNU06_16930</name>
</gene>
<organism evidence="10 11">
    <name type="scientific">Putridiphycobacter roseus</name>
    <dbReference type="NCBI Taxonomy" id="2219161"/>
    <lineage>
        <taxon>Bacteria</taxon>
        <taxon>Pseudomonadati</taxon>
        <taxon>Bacteroidota</taxon>
        <taxon>Flavobacteriia</taxon>
        <taxon>Flavobacteriales</taxon>
        <taxon>Crocinitomicaceae</taxon>
        <taxon>Putridiphycobacter</taxon>
    </lineage>
</organism>
<evidence type="ECO:0000313" key="11">
    <source>
        <dbReference type="Proteomes" id="UP000249248"/>
    </source>
</evidence>
<evidence type="ECO:0000256" key="7">
    <source>
        <dbReference type="ARBA" id="ARBA00049047"/>
    </source>
</evidence>
<dbReference type="GO" id="GO:0004834">
    <property type="term" value="F:tryptophan synthase activity"/>
    <property type="evidence" value="ECO:0007669"/>
    <property type="project" value="UniProtKB-UniRule"/>
</dbReference>
<dbReference type="NCBIfam" id="TIGR00262">
    <property type="entry name" value="trpA"/>
    <property type="match status" value="1"/>
</dbReference>
<evidence type="ECO:0000313" key="10">
    <source>
        <dbReference type="EMBL" id="PZE15655.1"/>
    </source>
</evidence>
<dbReference type="InterPro" id="IPR018204">
    <property type="entry name" value="Trp_synthase_alpha_AS"/>
</dbReference>
<dbReference type="UniPathway" id="UPA00035">
    <property type="reaction ID" value="UER00044"/>
</dbReference>
<name>A0A2W1N8S9_9FLAO</name>
<keyword evidence="4 8" id="KW-0822">Tryptophan biosynthesis</keyword>
<keyword evidence="3 8" id="KW-0028">Amino-acid biosynthesis</keyword>
<feature type="active site" description="Proton acceptor" evidence="8">
    <location>
        <position position="44"/>
    </location>
</feature>
<dbReference type="PANTHER" id="PTHR43406:SF1">
    <property type="entry name" value="TRYPTOPHAN SYNTHASE ALPHA CHAIN, CHLOROPLASTIC"/>
    <property type="match status" value="1"/>
</dbReference>
<evidence type="ECO:0000256" key="3">
    <source>
        <dbReference type="ARBA" id="ARBA00022605"/>
    </source>
</evidence>
<dbReference type="PROSITE" id="PS00167">
    <property type="entry name" value="TRP_SYNTHASE_ALPHA"/>
    <property type="match status" value="1"/>
</dbReference>
<dbReference type="InterPro" id="IPR002028">
    <property type="entry name" value="Trp_synthase_suA"/>
</dbReference>
<keyword evidence="11" id="KW-1185">Reference proteome</keyword>
<keyword evidence="6 8" id="KW-0456">Lyase</keyword>
<dbReference type="Pfam" id="PF00290">
    <property type="entry name" value="Trp_syntA"/>
    <property type="match status" value="1"/>
</dbReference>
<dbReference type="GO" id="GO:0005829">
    <property type="term" value="C:cytosol"/>
    <property type="evidence" value="ECO:0007669"/>
    <property type="project" value="TreeGrafter"/>
</dbReference>
<dbReference type="RefSeq" id="WP_111064695.1">
    <property type="nucleotide sequence ID" value="NZ_JBHUCU010000038.1"/>
</dbReference>
<dbReference type="EC" id="4.2.1.20" evidence="8"/>
<proteinExistence type="inferred from homology"/>
<evidence type="ECO:0000256" key="2">
    <source>
        <dbReference type="ARBA" id="ARBA00011270"/>
    </source>
</evidence>
<evidence type="ECO:0000256" key="1">
    <source>
        <dbReference type="ARBA" id="ARBA00004733"/>
    </source>
</evidence>
<dbReference type="CDD" id="cd04724">
    <property type="entry name" value="Tryptophan_synthase_alpha"/>
    <property type="match status" value="1"/>
</dbReference>
<comment type="catalytic activity">
    <reaction evidence="7 8">
        <text>(1S,2R)-1-C-(indol-3-yl)glycerol 3-phosphate + L-serine = D-glyceraldehyde 3-phosphate + L-tryptophan + H2O</text>
        <dbReference type="Rhea" id="RHEA:10532"/>
        <dbReference type="ChEBI" id="CHEBI:15377"/>
        <dbReference type="ChEBI" id="CHEBI:33384"/>
        <dbReference type="ChEBI" id="CHEBI:57912"/>
        <dbReference type="ChEBI" id="CHEBI:58866"/>
        <dbReference type="ChEBI" id="CHEBI:59776"/>
        <dbReference type="EC" id="4.2.1.20"/>
    </reaction>
</comment>
<comment type="subunit">
    <text evidence="2 8">Tetramer of two alpha and two beta chains.</text>
</comment>
<dbReference type="InterPro" id="IPR011060">
    <property type="entry name" value="RibuloseP-bd_barrel"/>
</dbReference>
<dbReference type="Gene3D" id="3.20.20.70">
    <property type="entry name" value="Aldolase class I"/>
    <property type="match status" value="1"/>
</dbReference>
<reference evidence="10 11" key="1">
    <citation type="submission" date="2018-06" db="EMBL/GenBank/DDBJ databases">
        <title>The draft genome sequence of Crocinitomix sp. SM1701.</title>
        <authorList>
            <person name="Zhang X."/>
        </authorList>
    </citation>
    <scope>NUCLEOTIDE SEQUENCE [LARGE SCALE GENOMIC DNA]</scope>
    <source>
        <strain evidence="10 11">SM1701</strain>
    </source>
</reference>
<evidence type="ECO:0000256" key="9">
    <source>
        <dbReference type="RuleBase" id="RU003662"/>
    </source>
</evidence>
<evidence type="ECO:0000256" key="8">
    <source>
        <dbReference type="HAMAP-Rule" id="MF_00131"/>
    </source>
</evidence>
<dbReference type="AlphaFoldDB" id="A0A2W1N8S9"/>
<accession>A0A2W1N8S9</accession>
<evidence type="ECO:0000256" key="6">
    <source>
        <dbReference type="ARBA" id="ARBA00023239"/>
    </source>
</evidence>
<dbReference type="HAMAP" id="MF_00131">
    <property type="entry name" value="Trp_synth_alpha"/>
    <property type="match status" value="1"/>
</dbReference>
<dbReference type="EMBL" id="QKSB01000021">
    <property type="protein sequence ID" value="PZE15655.1"/>
    <property type="molecule type" value="Genomic_DNA"/>
</dbReference>
<comment type="function">
    <text evidence="8">The alpha subunit is responsible for the aldol cleavage of indoleglycerol phosphate to indole and glyceraldehyde 3-phosphate.</text>
</comment>
<evidence type="ECO:0000256" key="4">
    <source>
        <dbReference type="ARBA" id="ARBA00022822"/>
    </source>
</evidence>
<feature type="active site" description="Proton acceptor" evidence="8">
    <location>
        <position position="55"/>
    </location>
</feature>
<keyword evidence="5 8" id="KW-0057">Aromatic amino acid biosynthesis</keyword>
<comment type="caution">
    <text evidence="10">The sequence shown here is derived from an EMBL/GenBank/DDBJ whole genome shotgun (WGS) entry which is preliminary data.</text>
</comment>
<evidence type="ECO:0000256" key="5">
    <source>
        <dbReference type="ARBA" id="ARBA00023141"/>
    </source>
</evidence>
<dbReference type="InterPro" id="IPR013785">
    <property type="entry name" value="Aldolase_TIM"/>
</dbReference>
<comment type="similarity">
    <text evidence="8 9">Belongs to the TrpA family.</text>
</comment>